<dbReference type="EMBL" id="BOOP01000002">
    <property type="protein sequence ID" value="GII35558.1"/>
    <property type="molecule type" value="Genomic_DNA"/>
</dbReference>
<comment type="caution">
    <text evidence="1">The sequence shown here is derived from an EMBL/GenBank/DDBJ whole genome shotgun (WGS) entry which is preliminary data.</text>
</comment>
<dbReference type="Proteomes" id="UP000622547">
    <property type="component" value="Unassembled WGS sequence"/>
</dbReference>
<name>A0A8J3TYT4_9ACTN</name>
<reference evidence="1 2" key="1">
    <citation type="submission" date="2021-01" db="EMBL/GenBank/DDBJ databases">
        <title>Whole genome shotgun sequence of Planotetraspora phitsanulokensis NBRC 104273.</title>
        <authorList>
            <person name="Komaki H."/>
            <person name="Tamura T."/>
        </authorList>
    </citation>
    <scope>NUCLEOTIDE SEQUENCE [LARGE SCALE GENOMIC DNA]</scope>
    <source>
        <strain evidence="1 2">NBRC 104273</strain>
    </source>
</reference>
<dbReference type="AlphaFoldDB" id="A0A8J3TYT4"/>
<evidence type="ECO:0000313" key="2">
    <source>
        <dbReference type="Proteomes" id="UP000622547"/>
    </source>
</evidence>
<dbReference type="RefSeq" id="WP_204071325.1">
    <property type="nucleotide sequence ID" value="NZ_BAABHI010000017.1"/>
</dbReference>
<gene>
    <name evidence="1" type="ORF">Pph01_05610</name>
</gene>
<organism evidence="1 2">
    <name type="scientific">Planotetraspora phitsanulokensis</name>
    <dbReference type="NCBI Taxonomy" id="575192"/>
    <lineage>
        <taxon>Bacteria</taxon>
        <taxon>Bacillati</taxon>
        <taxon>Actinomycetota</taxon>
        <taxon>Actinomycetes</taxon>
        <taxon>Streptosporangiales</taxon>
        <taxon>Streptosporangiaceae</taxon>
        <taxon>Planotetraspora</taxon>
    </lineage>
</organism>
<keyword evidence="2" id="KW-1185">Reference proteome</keyword>
<protein>
    <submittedName>
        <fullName evidence="1">Uncharacterized protein</fullName>
    </submittedName>
</protein>
<proteinExistence type="predicted"/>
<accession>A0A8J3TYT4</accession>
<sequence>MGAVPVVGEATAAPEGYVFAYQGSPTWVLVTMTAARRPDAYEVDLTTRDGRKVKLGNMTVQDGRGTWGATIPVAVHDILVLRFHTPGRDLLARFS</sequence>
<evidence type="ECO:0000313" key="1">
    <source>
        <dbReference type="EMBL" id="GII35558.1"/>
    </source>
</evidence>